<name>A0ABU2KY61_9ACTN</name>
<dbReference type="SUPFAM" id="SSF55031">
    <property type="entry name" value="Bacterial exopeptidase dimerisation domain"/>
    <property type="match status" value="1"/>
</dbReference>
<dbReference type="InterPro" id="IPR002933">
    <property type="entry name" value="Peptidase_M20"/>
</dbReference>
<dbReference type="InterPro" id="IPR010158">
    <property type="entry name" value="Amidase_Cbmase"/>
</dbReference>
<accession>A0ABU2KY61</accession>
<protein>
    <submittedName>
        <fullName evidence="3">Zn-dependent hydrolase</fullName>
    </submittedName>
</protein>
<evidence type="ECO:0000256" key="1">
    <source>
        <dbReference type="ARBA" id="ARBA00006153"/>
    </source>
</evidence>
<dbReference type="EMBL" id="JAVREK010000023">
    <property type="protein sequence ID" value="MDT0304244.1"/>
    <property type="molecule type" value="Genomic_DNA"/>
</dbReference>
<comment type="similarity">
    <text evidence="1">Belongs to the peptidase M20 family.</text>
</comment>
<sequence length="420" mass="43699">MTNPSAPAVPPCSADRIRDDVETLATFTEPSHPGWTRRAYSKEYTSAREWLASRMADCGLRVRRDAANNLIGTCAGRAGGRALATGSHTDTVEGGGRFDGIAGVLTALEAVRTLHESGITLHHELRVVDFFNEEANAYGLSCVGSRALAGALSQRDLALTDATGESLAQGLARAGGDPASVADCAWTDDELAAFVELHIEQGPVLEQQGYPLAVVTAIAGIDRHLLEFTGQPDHAGATPMDMRRDALCAAAEAVLAVEELAGADGSVGTSGRLEVEPGAANVVPGTARVWAEFRAADRERLDAAASGLGTAAREAAAKRGVEVQVHPLSSVSPVAADPGVQDVLASAADRHGMATRRLFSGAGHDSAHMALLCPIGMLFVPSHGGRSHCPEEWTDPEDLAAGARALAQALVDLDRSADRA</sequence>
<dbReference type="GO" id="GO:0016787">
    <property type="term" value="F:hydrolase activity"/>
    <property type="evidence" value="ECO:0007669"/>
    <property type="project" value="UniProtKB-KW"/>
</dbReference>
<dbReference type="Proteomes" id="UP001183226">
    <property type="component" value="Unassembled WGS sequence"/>
</dbReference>
<evidence type="ECO:0000256" key="2">
    <source>
        <dbReference type="ARBA" id="ARBA00022801"/>
    </source>
</evidence>
<proteinExistence type="inferred from homology"/>
<keyword evidence="2 3" id="KW-0378">Hydrolase</keyword>
<evidence type="ECO:0000313" key="4">
    <source>
        <dbReference type="Proteomes" id="UP001183226"/>
    </source>
</evidence>
<dbReference type="Gene3D" id="3.30.70.360">
    <property type="match status" value="1"/>
</dbReference>
<dbReference type="PANTHER" id="PTHR32494:SF5">
    <property type="entry name" value="ALLANTOATE AMIDOHYDROLASE"/>
    <property type="match status" value="1"/>
</dbReference>
<dbReference type="PANTHER" id="PTHR32494">
    <property type="entry name" value="ALLANTOATE DEIMINASE-RELATED"/>
    <property type="match status" value="1"/>
</dbReference>
<dbReference type="NCBIfam" id="NF006771">
    <property type="entry name" value="PRK09290.1-5"/>
    <property type="match status" value="1"/>
</dbReference>
<dbReference type="CDD" id="cd03884">
    <property type="entry name" value="M20_bAS"/>
    <property type="match status" value="1"/>
</dbReference>
<keyword evidence="4" id="KW-1185">Reference proteome</keyword>
<dbReference type="RefSeq" id="WP_311546742.1">
    <property type="nucleotide sequence ID" value="NZ_JAVREK010000023.1"/>
</dbReference>
<dbReference type="SUPFAM" id="SSF53187">
    <property type="entry name" value="Zn-dependent exopeptidases"/>
    <property type="match status" value="1"/>
</dbReference>
<gene>
    <name evidence="3" type="ORF">RM446_19165</name>
</gene>
<dbReference type="NCBIfam" id="TIGR01879">
    <property type="entry name" value="hydantase"/>
    <property type="match status" value="1"/>
</dbReference>
<dbReference type="PIRSF" id="PIRSF001235">
    <property type="entry name" value="Amidase_carbamoylase"/>
    <property type="match status" value="1"/>
</dbReference>
<comment type="caution">
    <text evidence="3">The sequence shown here is derived from an EMBL/GenBank/DDBJ whole genome shotgun (WGS) entry which is preliminary data.</text>
</comment>
<dbReference type="InterPro" id="IPR036264">
    <property type="entry name" value="Bact_exopeptidase_dim_dom"/>
</dbReference>
<evidence type="ECO:0000313" key="3">
    <source>
        <dbReference type="EMBL" id="MDT0304244.1"/>
    </source>
</evidence>
<reference evidence="4" key="1">
    <citation type="submission" date="2023-07" db="EMBL/GenBank/DDBJ databases">
        <title>30 novel species of actinomycetes from the DSMZ collection.</title>
        <authorList>
            <person name="Nouioui I."/>
        </authorList>
    </citation>
    <scope>NUCLEOTIDE SEQUENCE [LARGE SCALE GENOMIC DNA]</scope>
    <source>
        <strain evidence="4">DSM 45055</strain>
    </source>
</reference>
<organism evidence="3 4">
    <name type="scientific">Streptomonospora wellingtoniae</name>
    <dbReference type="NCBI Taxonomy" id="3075544"/>
    <lineage>
        <taxon>Bacteria</taxon>
        <taxon>Bacillati</taxon>
        <taxon>Actinomycetota</taxon>
        <taxon>Actinomycetes</taxon>
        <taxon>Streptosporangiales</taxon>
        <taxon>Nocardiopsidaceae</taxon>
        <taxon>Streptomonospora</taxon>
    </lineage>
</organism>
<dbReference type="Gene3D" id="3.40.630.10">
    <property type="entry name" value="Zn peptidases"/>
    <property type="match status" value="1"/>
</dbReference>
<dbReference type="Pfam" id="PF01546">
    <property type="entry name" value="Peptidase_M20"/>
    <property type="match status" value="1"/>
</dbReference>